<dbReference type="EMBL" id="KV784353">
    <property type="protein sequence ID" value="OEU22095.1"/>
    <property type="molecule type" value="Genomic_DNA"/>
</dbReference>
<dbReference type="SUPFAM" id="SSF56235">
    <property type="entry name" value="N-terminal nucleophile aminohydrolases (Ntn hydrolases)"/>
    <property type="match status" value="1"/>
</dbReference>
<evidence type="ECO:0000313" key="1">
    <source>
        <dbReference type="EMBL" id="OEU22095.1"/>
    </source>
</evidence>
<dbReference type="Pfam" id="PF00227">
    <property type="entry name" value="Proteasome"/>
    <property type="match status" value="1"/>
</dbReference>
<dbReference type="KEGG" id="fcy:FRACYDRAFT_162327"/>
<evidence type="ECO:0000313" key="2">
    <source>
        <dbReference type="Proteomes" id="UP000095751"/>
    </source>
</evidence>
<dbReference type="InParanoid" id="A0A1E7FVF1"/>
<keyword evidence="1" id="KW-0378">Hydrolase</keyword>
<name>A0A1E7FVF1_9STRA</name>
<keyword evidence="2" id="KW-1185">Reference proteome</keyword>
<dbReference type="OrthoDB" id="268428at2759"/>
<sequence>NDEGLDVRAMAHFARRHVWENLRTRPLRVCLLIAGMMWVDDEGLYQPHLYWLDEYGSLQKIQYGAHGHGANFLLSILDQSYRPDLTRAEAVRLMEECFKQLRSRYVV</sequence>
<feature type="non-terminal residue" evidence="1">
    <location>
        <position position="1"/>
    </location>
</feature>
<dbReference type="InterPro" id="IPR029055">
    <property type="entry name" value="Ntn_hydrolases_N"/>
</dbReference>
<protein>
    <submittedName>
        <fullName evidence="1">N-terminal nucleophile aminohydrolase</fullName>
    </submittedName>
</protein>
<dbReference type="AlphaFoldDB" id="A0A1E7FVF1"/>
<dbReference type="InterPro" id="IPR001353">
    <property type="entry name" value="Proteasome_sua/b"/>
</dbReference>
<proteinExistence type="predicted"/>
<dbReference type="GO" id="GO:0005839">
    <property type="term" value="C:proteasome core complex"/>
    <property type="evidence" value="ECO:0007669"/>
    <property type="project" value="InterPro"/>
</dbReference>
<dbReference type="GO" id="GO:0051603">
    <property type="term" value="P:proteolysis involved in protein catabolic process"/>
    <property type="evidence" value="ECO:0007669"/>
    <property type="project" value="InterPro"/>
</dbReference>
<dbReference type="GO" id="GO:0016787">
    <property type="term" value="F:hydrolase activity"/>
    <property type="evidence" value="ECO:0007669"/>
    <property type="project" value="UniProtKB-KW"/>
</dbReference>
<feature type="non-terminal residue" evidence="1">
    <location>
        <position position="107"/>
    </location>
</feature>
<dbReference type="Gene3D" id="3.60.20.10">
    <property type="entry name" value="Glutamine Phosphoribosylpyrophosphate, subunit 1, domain 1"/>
    <property type="match status" value="1"/>
</dbReference>
<organism evidence="1 2">
    <name type="scientific">Fragilariopsis cylindrus CCMP1102</name>
    <dbReference type="NCBI Taxonomy" id="635003"/>
    <lineage>
        <taxon>Eukaryota</taxon>
        <taxon>Sar</taxon>
        <taxon>Stramenopiles</taxon>
        <taxon>Ochrophyta</taxon>
        <taxon>Bacillariophyta</taxon>
        <taxon>Bacillariophyceae</taxon>
        <taxon>Bacillariophycidae</taxon>
        <taxon>Bacillariales</taxon>
        <taxon>Bacillariaceae</taxon>
        <taxon>Fragilariopsis</taxon>
    </lineage>
</organism>
<dbReference type="Proteomes" id="UP000095751">
    <property type="component" value="Unassembled WGS sequence"/>
</dbReference>
<gene>
    <name evidence="1" type="ORF">FRACYDRAFT_162327</name>
</gene>
<accession>A0A1E7FVF1</accession>
<reference evidence="1 2" key="1">
    <citation type="submission" date="2016-09" db="EMBL/GenBank/DDBJ databases">
        <title>Extensive genetic diversity and differential bi-allelic expression allows diatom success in the polar Southern Ocean.</title>
        <authorList>
            <consortium name="DOE Joint Genome Institute"/>
            <person name="Mock T."/>
            <person name="Otillar R.P."/>
            <person name="Strauss J."/>
            <person name="Dupont C."/>
            <person name="Frickenhaus S."/>
            <person name="Maumus F."/>
            <person name="Mcmullan M."/>
            <person name="Sanges R."/>
            <person name="Schmutz J."/>
            <person name="Toseland A."/>
            <person name="Valas R."/>
            <person name="Veluchamy A."/>
            <person name="Ward B.J."/>
            <person name="Allen A."/>
            <person name="Barry K."/>
            <person name="Falciatore A."/>
            <person name="Ferrante M."/>
            <person name="Fortunato A.E."/>
            <person name="Gloeckner G."/>
            <person name="Gruber A."/>
            <person name="Hipkin R."/>
            <person name="Janech M."/>
            <person name="Kroth P."/>
            <person name="Leese F."/>
            <person name="Lindquist E."/>
            <person name="Lyon B.R."/>
            <person name="Martin J."/>
            <person name="Mayer C."/>
            <person name="Parker M."/>
            <person name="Quesneville H."/>
            <person name="Raymond J."/>
            <person name="Uhlig C."/>
            <person name="Valentin K.U."/>
            <person name="Worden A.Z."/>
            <person name="Armbrust E.V."/>
            <person name="Bowler C."/>
            <person name="Green B."/>
            <person name="Moulton V."/>
            <person name="Van Oosterhout C."/>
            <person name="Grigoriev I."/>
        </authorList>
    </citation>
    <scope>NUCLEOTIDE SEQUENCE [LARGE SCALE GENOMIC DNA]</scope>
    <source>
        <strain evidence="1 2">CCMP1102</strain>
    </source>
</reference>